<name>A0ABS5NMJ7_TSUPA</name>
<dbReference type="Proteomes" id="UP000676853">
    <property type="component" value="Unassembled WGS sequence"/>
</dbReference>
<organism evidence="1 2">
    <name type="scientific">Tsukamurella paurometabola</name>
    <name type="common">Corynebacterium paurometabolum</name>
    <dbReference type="NCBI Taxonomy" id="2061"/>
    <lineage>
        <taxon>Bacteria</taxon>
        <taxon>Bacillati</taxon>
        <taxon>Actinomycetota</taxon>
        <taxon>Actinomycetes</taxon>
        <taxon>Mycobacteriales</taxon>
        <taxon>Tsukamurellaceae</taxon>
        <taxon>Tsukamurella</taxon>
    </lineage>
</organism>
<feature type="non-terminal residue" evidence="1">
    <location>
        <position position="1"/>
    </location>
</feature>
<gene>
    <name evidence="1" type="ORF">KFZ73_27085</name>
</gene>
<reference evidence="1 2" key="1">
    <citation type="submission" date="2021-04" db="EMBL/GenBank/DDBJ databases">
        <title>Whole genome sequence analysis of a thiophenic sulfur metabolizing bacteria.</title>
        <authorList>
            <person name="Akhtar N."/>
            <person name="Akram J."/>
            <person name="Aslam A."/>
        </authorList>
    </citation>
    <scope>NUCLEOTIDE SEQUENCE [LARGE SCALE GENOMIC DNA]</scope>
    <source>
        <strain evidence="1 2">3OW</strain>
    </source>
</reference>
<dbReference type="InterPro" id="IPR029058">
    <property type="entry name" value="AB_hydrolase_fold"/>
</dbReference>
<dbReference type="Pfam" id="PF03583">
    <property type="entry name" value="LIP"/>
    <property type="match status" value="1"/>
</dbReference>
<dbReference type="PANTHER" id="PTHR34853:SF1">
    <property type="entry name" value="LIPASE 5"/>
    <property type="match status" value="1"/>
</dbReference>
<evidence type="ECO:0000313" key="2">
    <source>
        <dbReference type="Proteomes" id="UP000676853"/>
    </source>
</evidence>
<proteinExistence type="predicted"/>
<protein>
    <submittedName>
        <fullName evidence="1">Triacylglycerol lipase</fullName>
    </submittedName>
</protein>
<comment type="caution">
    <text evidence="1">The sequence shown here is derived from an EMBL/GenBank/DDBJ whole genome shotgun (WGS) entry which is preliminary data.</text>
</comment>
<dbReference type="SUPFAM" id="SSF53474">
    <property type="entry name" value="alpha/beta-Hydrolases"/>
    <property type="match status" value="1"/>
</dbReference>
<sequence>VAMPDHGGGDDRFLTPRQPGWAVLDGIRAVENFSRLGMNEKTPVTLWGYSGGAIASSWTIEEHPTYAPELNIRGAAFGAPERDLAASLKAVNTSLLAGLIPLALSALGKDS</sequence>
<accession>A0ABS5NMJ7</accession>
<evidence type="ECO:0000313" key="1">
    <source>
        <dbReference type="EMBL" id="MBS4104887.1"/>
    </source>
</evidence>
<dbReference type="PANTHER" id="PTHR34853">
    <property type="match status" value="1"/>
</dbReference>
<dbReference type="RefSeq" id="WP_249338367.1">
    <property type="nucleotide sequence ID" value="NZ_JAGXOE010000600.1"/>
</dbReference>
<dbReference type="EMBL" id="JAGXOE010000600">
    <property type="protein sequence ID" value="MBS4104887.1"/>
    <property type="molecule type" value="Genomic_DNA"/>
</dbReference>
<keyword evidence="2" id="KW-1185">Reference proteome</keyword>
<dbReference type="InterPro" id="IPR005152">
    <property type="entry name" value="Lipase_secreted"/>
</dbReference>
<feature type="non-terminal residue" evidence="1">
    <location>
        <position position="111"/>
    </location>
</feature>
<dbReference type="Gene3D" id="3.40.50.1820">
    <property type="entry name" value="alpha/beta hydrolase"/>
    <property type="match status" value="1"/>
</dbReference>